<reference evidence="2" key="1">
    <citation type="submission" date="2022-12" db="EMBL/GenBank/DDBJ databases">
        <title>Reference genome sequencing for broad-spectrum identification of bacterial and archaeal isolates by mass spectrometry.</title>
        <authorList>
            <person name="Sekiguchi Y."/>
            <person name="Tourlousse D.M."/>
        </authorList>
    </citation>
    <scope>NUCLEOTIDE SEQUENCE</scope>
    <source>
        <strain evidence="2">14</strain>
    </source>
</reference>
<accession>A0A9W6FRN2</accession>
<protein>
    <submittedName>
        <fullName evidence="2">Uncharacterized protein</fullName>
    </submittedName>
</protein>
<feature type="region of interest" description="Disordered" evidence="1">
    <location>
        <begin position="76"/>
        <end position="114"/>
    </location>
</feature>
<proteinExistence type="predicted"/>
<gene>
    <name evidence="2" type="ORF">ARHIZOSPH14_15300</name>
</gene>
<dbReference type="Proteomes" id="UP001144396">
    <property type="component" value="Unassembled WGS sequence"/>
</dbReference>
<organism evidence="2 3">
    <name type="scientific">Agromyces rhizosphaerae</name>
    <dbReference type="NCBI Taxonomy" id="88374"/>
    <lineage>
        <taxon>Bacteria</taxon>
        <taxon>Bacillati</taxon>
        <taxon>Actinomycetota</taxon>
        <taxon>Actinomycetes</taxon>
        <taxon>Micrococcales</taxon>
        <taxon>Microbacteriaceae</taxon>
        <taxon>Agromyces</taxon>
    </lineage>
</organism>
<comment type="caution">
    <text evidence="2">The sequence shown here is derived from an EMBL/GenBank/DDBJ whole genome shotgun (WGS) entry which is preliminary data.</text>
</comment>
<feature type="compositionally biased region" description="Acidic residues" evidence="1">
    <location>
        <begin position="105"/>
        <end position="114"/>
    </location>
</feature>
<evidence type="ECO:0000313" key="2">
    <source>
        <dbReference type="EMBL" id="GLI27288.1"/>
    </source>
</evidence>
<sequence length="114" mass="11793">MPGIHSCARDQSVSIAHTSDGETAMRLVDSKAIVMWAPVVNLRRGASTRPGLDGAAYRAHASVAAWSLAREVHTPPACTSPGTGAAGAAHLERARHRGAERGADVADEVITDSA</sequence>
<dbReference type="AlphaFoldDB" id="A0A9W6FRN2"/>
<name>A0A9W6FRN2_9MICO</name>
<dbReference type="EMBL" id="BSDP01000001">
    <property type="protein sequence ID" value="GLI27288.1"/>
    <property type="molecule type" value="Genomic_DNA"/>
</dbReference>
<keyword evidence="3" id="KW-1185">Reference proteome</keyword>
<evidence type="ECO:0000313" key="3">
    <source>
        <dbReference type="Proteomes" id="UP001144396"/>
    </source>
</evidence>
<evidence type="ECO:0000256" key="1">
    <source>
        <dbReference type="SAM" id="MobiDB-lite"/>
    </source>
</evidence>